<evidence type="ECO:0000313" key="22">
    <source>
        <dbReference type="EMBL" id="KXU36229.1"/>
    </source>
</evidence>
<evidence type="ECO:0000256" key="9">
    <source>
        <dbReference type="ARBA" id="ARBA00022692"/>
    </source>
</evidence>
<dbReference type="GO" id="GO:0009279">
    <property type="term" value="C:cell outer membrane"/>
    <property type="evidence" value="ECO:0007669"/>
    <property type="project" value="UniProtKB-SubCell"/>
</dbReference>
<keyword evidence="13 20" id="KW-0106">Calcium</keyword>
<dbReference type="EMBL" id="LSZP01000028">
    <property type="protein sequence ID" value="KXU36229.1"/>
    <property type="molecule type" value="Genomic_DNA"/>
</dbReference>
<keyword evidence="8" id="KW-1134">Transmembrane beta strand</keyword>
<feature type="binding site" description="in dimeric form" evidence="20">
    <location>
        <position position="130"/>
    </location>
    <ligand>
        <name>Ca(2+)</name>
        <dbReference type="ChEBI" id="CHEBI:29108"/>
        <label>1</label>
    </ligand>
</feature>
<dbReference type="GO" id="GO:0004623">
    <property type="term" value="F:phospholipase A2 activity"/>
    <property type="evidence" value="ECO:0007669"/>
    <property type="project" value="UniProtKB-EC"/>
</dbReference>
<dbReference type="PRINTS" id="PR01486">
    <property type="entry name" value="PHPHLIPASEA1"/>
</dbReference>
<comment type="catalytic activity">
    <reaction evidence="2">
        <text>a 1,2-diacyl-sn-glycero-3-phosphocholine + H2O = a 1-acyl-sn-glycero-3-phosphocholine + a fatty acid + H(+)</text>
        <dbReference type="Rhea" id="RHEA:15801"/>
        <dbReference type="ChEBI" id="CHEBI:15377"/>
        <dbReference type="ChEBI" id="CHEBI:15378"/>
        <dbReference type="ChEBI" id="CHEBI:28868"/>
        <dbReference type="ChEBI" id="CHEBI:57643"/>
        <dbReference type="ChEBI" id="CHEBI:58168"/>
        <dbReference type="EC" id="3.1.1.4"/>
    </reaction>
</comment>
<evidence type="ECO:0000256" key="14">
    <source>
        <dbReference type="ARBA" id="ARBA00022963"/>
    </source>
</evidence>
<evidence type="ECO:0000256" key="1">
    <source>
        <dbReference type="ARBA" id="ARBA00000111"/>
    </source>
</evidence>
<feature type="binding site" description="in dimeric form" evidence="20">
    <location>
        <position position="177"/>
    </location>
    <ligand>
        <name>Ca(2+)</name>
        <dbReference type="ChEBI" id="CHEBI:29108"/>
        <label>1</label>
    </ligand>
</feature>
<comment type="cofactor">
    <cofactor evidence="20">
        <name>Ca(2+)</name>
        <dbReference type="ChEBI" id="CHEBI:29108"/>
    </cofactor>
    <text evidence="20">Binds 1 Ca(2+) ion per monomer.</text>
</comment>
<dbReference type="GO" id="GO:0008970">
    <property type="term" value="F:phospholipase A1 activity"/>
    <property type="evidence" value="ECO:0007669"/>
    <property type="project" value="UniProtKB-EC"/>
</dbReference>
<protein>
    <recommendedName>
        <fullName evidence="18">Phosphatidylcholine 1-acylhydrolase</fullName>
        <ecNumber evidence="6">3.1.1.32</ecNumber>
        <ecNumber evidence="7">3.1.1.4</ecNumber>
    </recommendedName>
</protein>
<reference evidence="22 23" key="1">
    <citation type="submission" date="2016-02" db="EMBL/GenBank/DDBJ databases">
        <authorList>
            <person name="Wen L."/>
            <person name="He K."/>
            <person name="Yang H."/>
        </authorList>
    </citation>
    <scope>NUCLEOTIDE SEQUENCE [LARGE SCALE GENOMIC DNA]</scope>
    <source>
        <strain evidence="22 23">CV41</strain>
    </source>
</reference>
<keyword evidence="16" id="KW-0472">Membrane</keyword>
<keyword evidence="12" id="KW-0378">Hydrolase</keyword>
<dbReference type="Proteomes" id="UP000071392">
    <property type="component" value="Unassembled WGS sequence"/>
</dbReference>
<feature type="binding site" description="in dimeric form" evidence="20">
    <location>
        <position position="182"/>
    </location>
    <ligand>
        <name>Ca(2+)</name>
        <dbReference type="ChEBI" id="CHEBI:29108"/>
        <label>1</label>
    </ligand>
</feature>
<feature type="active site" description="Nucleophile" evidence="19">
    <location>
        <position position="174"/>
    </location>
</feature>
<comment type="caution">
    <text evidence="22">The sequence shown here is derived from an EMBL/GenBank/DDBJ whole genome shotgun (WGS) entry which is preliminary data.</text>
</comment>
<evidence type="ECO:0000256" key="18">
    <source>
        <dbReference type="ARBA" id="ARBA00032375"/>
    </source>
</evidence>
<evidence type="ECO:0000256" key="15">
    <source>
        <dbReference type="ARBA" id="ARBA00023098"/>
    </source>
</evidence>
<dbReference type="InterPro" id="IPR003187">
    <property type="entry name" value="PLipase_A1"/>
</dbReference>
<dbReference type="EC" id="3.1.1.4" evidence="7"/>
<dbReference type="RefSeq" id="WP_068711314.1">
    <property type="nucleotide sequence ID" value="NZ_LSZP01000028.1"/>
</dbReference>
<comment type="similarity">
    <text evidence="4">Belongs to the phospholipase A1 family.</text>
</comment>
<dbReference type="SUPFAM" id="SSF56931">
    <property type="entry name" value="Outer membrane phospholipase A (OMPLA)"/>
    <property type="match status" value="1"/>
</dbReference>
<evidence type="ECO:0000256" key="2">
    <source>
        <dbReference type="ARBA" id="ARBA00001604"/>
    </source>
</evidence>
<evidence type="ECO:0000256" key="12">
    <source>
        <dbReference type="ARBA" id="ARBA00022801"/>
    </source>
</evidence>
<name>A0A139SNS5_9BACT</name>
<keyword evidence="14" id="KW-0442">Lipid degradation</keyword>
<evidence type="ECO:0000256" key="5">
    <source>
        <dbReference type="ARBA" id="ARBA00011702"/>
    </source>
</evidence>
<evidence type="ECO:0000256" key="4">
    <source>
        <dbReference type="ARBA" id="ARBA00010525"/>
    </source>
</evidence>
<evidence type="ECO:0000256" key="16">
    <source>
        <dbReference type="ARBA" id="ARBA00023136"/>
    </source>
</evidence>
<gene>
    <name evidence="22" type="ORF">AXK12_03570</name>
</gene>
<accession>A0A139SNS5</accession>
<evidence type="ECO:0000256" key="8">
    <source>
        <dbReference type="ARBA" id="ARBA00022452"/>
    </source>
</evidence>
<dbReference type="Pfam" id="PF02253">
    <property type="entry name" value="PLA1"/>
    <property type="match status" value="1"/>
</dbReference>
<keyword evidence="15" id="KW-0443">Lipid metabolism</keyword>
<keyword evidence="23" id="KW-1185">Reference proteome</keyword>
<comment type="subunit">
    <text evidence="5">Homodimer; dimerization is reversible, and the dimeric form is the active one.</text>
</comment>
<dbReference type="EC" id="3.1.1.32" evidence="6"/>
<keyword evidence="9" id="KW-0812">Transmembrane</keyword>
<dbReference type="GO" id="GO:0046872">
    <property type="term" value="F:metal ion binding"/>
    <property type="evidence" value="ECO:0007669"/>
    <property type="project" value="UniProtKB-KW"/>
</dbReference>
<keyword evidence="10 20" id="KW-0479">Metal-binding</keyword>
<evidence type="ECO:0000256" key="7">
    <source>
        <dbReference type="ARBA" id="ARBA00013278"/>
    </source>
</evidence>
<dbReference type="STRING" id="1548208.AXK12_03570"/>
<dbReference type="GO" id="GO:0016042">
    <property type="term" value="P:lipid catabolic process"/>
    <property type="evidence" value="ECO:0007669"/>
    <property type="project" value="UniProtKB-KW"/>
</dbReference>
<proteinExistence type="inferred from homology"/>
<evidence type="ECO:0000256" key="11">
    <source>
        <dbReference type="ARBA" id="ARBA00022729"/>
    </source>
</evidence>
<evidence type="ECO:0000256" key="19">
    <source>
        <dbReference type="PIRSR" id="PIRSR603187-1"/>
    </source>
</evidence>
<evidence type="ECO:0000256" key="21">
    <source>
        <dbReference type="SAM" id="SignalP"/>
    </source>
</evidence>
<feature type="signal peptide" evidence="21">
    <location>
        <begin position="1"/>
        <end position="21"/>
    </location>
</feature>
<feature type="active site" description="Proton acceptor" evidence="19">
    <location>
        <position position="172"/>
    </location>
</feature>
<dbReference type="PANTHER" id="PTHR40457">
    <property type="entry name" value="PHOSPHOLIPASE A1"/>
    <property type="match status" value="1"/>
</dbReference>
<evidence type="ECO:0000256" key="3">
    <source>
        <dbReference type="ARBA" id="ARBA00004571"/>
    </source>
</evidence>
<evidence type="ECO:0000256" key="17">
    <source>
        <dbReference type="ARBA" id="ARBA00023237"/>
    </source>
</evidence>
<dbReference type="Gene3D" id="2.40.230.10">
    <property type="entry name" value="Phospholipase A1"/>
    <property type="match status" value="1"/>
</dbReference>
<evidence type="ECO:0000256" key="13">
    <source>
        <dbReference type="ARBA" id="ARBA00022837"/>
    </source>
</evidence>
<sequence>MSICRLVLTFLFLCAALGAKGQESAAGERVASAGQAVASSAVRLGSESGDSARKRTAEEAIRRAFEERFGLHEPIYFIYGNEPQGAKYQFSFKYRVLGDREPVGEDGAETLRRVFFGYTQRSLWDIDSLSSPFYDSSYMPELFFESTRTLDAQAISAADRFAFLGYQVGIKHESNGRAGADSRSLNTLQFRTAFVLGDLARWHGIVAPRLWAYVSDSSDNPDIRDYRGNVELQVAIQHGDGVALSATGRVGRKGRRGSVQLDLTVPIELKGRFNFASYLMVQYWSGYGESLLDYNKHSDALRFGFSLLR</sequence>
<comment type="subcellular location">
    <subcellularLocation>
        <location evidence="3">Cell outer membrane</location>
        <topology evidence="3">Multi-pass membrane protein</topology>
    </subcellularLocation>
</comment>
<evidence type="ECO:0000313" key="23">
    <source>
        <dbReference type="Proteomes" id="UP000071392"/>
    </source>
</evidence>
<evidence type="ECO:0000256" key="20">
    <source>
        <dbReference type="PIRSR" id="PIRSR603187-2"/>
    </source>
</evidence>
<organism evidence="22 23">
    <name type="scientific">Cephaloticoccus capnophilus</name>
    <dbReference type="NCBI Taxonomy" id="1548208"/>
    <lineage>
        <taxon>Bacteria</taxon>
        <taxon>Pseudomonadati</taxon>
        <taxon>Verrucomicrobiota</taxon>
        <taxon>Opitutia</taxon>
        <taxon>Opitutales</taxon>
        <taxon>Opitutaceae</taxon>
        <taxon>Cephaloticoccus</taxon>
    </lineage>
</organism>
<dbReference type="AlphaFoldDB" id="A0A139SNS5"/>
<comment type="catalytic activity">
    <reaction evidence="1">
        <text>a 1,2-diacyl-sn-glycero-3-phosphocholine + H2O = a 2-acyl-sn-glycero-3-phosphocholine + a fatty acid + H(+)</text>
        <dbReference type="Rhea" id="RHEA:18689"/>
        <dbReference type="ChEBI" id="CHEBI:15377"/>
        <dbReference type="ChEBI" id="CHEBI:15378"/>
        <dbReference type="ChEBI" id="CHEBI:28868"/>
        <dbReference type="ChEBI" id="CHEBI:57643"/>
        <dbReference type="ChEBI" id="CHEBI:57875"/>
        <dbReference type="EC" id="3.1.1.32"/>
    </reaction>
</comment>
<keyword evidence="17" id="KW-0998">Cell outer membrane</keyword>
<evidence type="ECO:0000256" key="10">
    <source>
        <dbReference type="ARBA" id="ARBA00022723"/>
    </source>
</evidence>
<feature type="binding site" description="in dimeric form" evidence="20">
    <location>
        <position position="219"/>
    </location>
    <ligand>
        <name>Ca(2+)</name>
        <dbReference type="ChEBI" id="CHEBI:29108"/>
        <label>1</label>
    </ligand>
</feature>
<evidence type="ECO:0000256" key="6">
    <source>
        <dbReference type="ARBA" id="ARBA00013179"/>
    </source>
</evidence>
<keyword evidence="11 21" id="KW-0732">Signal</keyword>
<feature type="chain" id="PRO_5007299350" description="Phosphatidylcholine 1-acylhydrolase" evidence="21">
    <location>
        <begin position="22"/>
        <end position="309"/>
    </location>
</feature>
<dbReference type="PANTHER" id="PTHR40457:SF1">
    <property type="entry name" value="PHOSPHOLIPASE A1"/>
    <property type="match status" value="1"/>
</dbReference>
<dbReference type="InterPro" id="IPR036541">
    <property type="entry name" value="PLipase_A1_sf"/>
</dbReference>